<sequence>MQHGCVSRAVHDGGSRCVTSEKLLRVQQGDLRRLSPPFDVLLSRNIMHMLPKNTVHYCPAPGDEERLLFSNWSGHLMTRAASPLFVQDQLSSDSEIEWLEGKLYNASGGVVDLVHMFQRAYTKETIQPLMSGWTQPVYRKCGSDEPMPVELAVGTTDAGLSGTDGASSSTKSQT</sequence>
<keyword evidence="3" id="KW-1185">Reference proteome</keyword>
<dbReference type="EMBL" id="RWGY01000039">
    <property type="protein sequence ID" value="TVU10716.1"/>
    <property type="molecule type" value="Genomic_DNA"/>
</dbReference>
<feature type="compositionally biased region" description="Polar residues" evidence="1">
    <location>
        <begin position="164"/>
        <end position="174"/>
    </location>
</feature>
<organism evidence="2 3">
    <name type="scientific">Eragrostis curvula</name>
    <name type="common">weeping love grass</name>
    <dbReference type="NCBI Taxonomy" id="38414"/>
    <lineage>
        <taxon>Eukaryota</taxon>
        <taxon>Viridiplantae</taxon>
        <taxon>Streptophyta</taxon>
        <taxon>Embryophyta</taxon>
        <taxon>Tracheophyta</taxon>
        <taxon>Spermatophyta</taxon>
        <taxon>Magnoliopsida</taxon>
        <taxon>Liliopsida</taxon>
        <taxon>Poales</taxon>
        <taxon>Poaceae</taxon>
        <taxon>PACMAD clade</taxon>
        <taxon>Chloridoideae</taxon>
        <taxon>Eragrostideae</taxon>
        <taxon>Eragrostidinae</taxon>
        <taxon>Eragrostis</taxon>
    </lineage>
</organism>
<feature type="region of interest" description="Disordered" evidence="1">
    <location>
        <begin position="155"/>
        <end position="174"/>
    </location>
</feature>
<dbReference type="Gramene" id="TVU10716">
    <property type="protein sequence ID" value="TVU10716"/>
    <property type="gene ID" value="EJB05_44261"/>
</dbReference>
<name>A0A5J9TH20_9POAL</name>
<dbReference type="AlphaFoldDB" id="A0A5J9TH20"/>
<proteinExistence type="predicted"/>
<reference evidence="2 3" key="1">
    <citation type="journal article" date="2019" name="Sci. Rep.">
        <title>A high-quality genome of Eragrostis curvula grass provides insights into Poaceae evolution and supports new strategies to enhance forage quality.</title>
        <authorList>
            <person name="Carballo J."/>
            <person name="Santos B.A.C.M."/>
            <person name="Zappacosta D."/>
            <person name="Garbus I."/>
            <person name="Selva J.P."/>
            <person name="Gallo C.A."/>
            <person name="Diaz A."/>
            <person name="Albertini E."/>
            <person name="Caccamo M."/>
            <person name="Echenique V."/>
        </authorList>
    </citation>
    <scope>NUCLEOTIDE SEQUENCE [LARGE SCALE GENOMIC DNA]</scope>
    <source>
        <strain evidence="3">cv. Victoria</strain>
        <tissue evidence="2">Leaf</tissue>
    </source>
</reference>
<protein>
    <submittedName>
        <fullName evidence="2">Uncharacterized protein</fullName>
    </submittedName>
</protein>
<evidence type="ECO:0000313" key="2">
    <source>
        <dbReference type="EMBL" id="TVU10716.1"/>
    </source>
</evidence>
<comment type="caution">
    <text evidence="2">The sequence shown here is derived from an EMBL/GenBank/DDBJ whole genome shotgun (WGS) entry which is preliminary data.</text>
</comment>
<evidence type="ECO:0000313" key="3">
    <source>
        <dbReference type="Proteomes" id="UP000324897"/>
    </source>
</evidence>
<dbReference type="Proteomes" id="UP000324897">
    <property type="component" value="Chromosome 3"/>
</dbReference>
<accession>A0A5J9TH20</accession>
<feature type="non-terminal residue" evidence="2">
    <location>
        <position position="1"/>
    </location>
</feature>
<gene>
    <name evidence="2" type="ORF">EJB05_44261</name>
</gene>
<evidence type="ECO:0000256" key="1">
    <source>
        <dbReference type="SAM" id="MobiDB-lite"/>
    </source>
</evidence>